<dbReference type="SUPFAM" id="SSF52540">
    <property type="entry name" value="P-loop containing nucleoside triphosphate hydrolases"/>
    <property type="match status" value="1"/>
</dbReference>
<dbReference type="PANTHER" id="PTHR16305:SF35">
    <property type="entry name" value="TRANSCRIPTIONAL ACTIVATOR DOMAIN"/>
    <property type="match status" value="1"/>
</dbReference>
<evidence type="ECO:0000313" key="6">
    <source>
        <dbReference type="Proteomes" id="UP000250462"/>
    </source>
</evidence>
<dbReference type="PRINTS" id="PR00038">
    <property type="entry name" value="HTHLUXR"/>
</dbReference>
<dbReference type="GO" id="GO:0003677">
    <property type="term" value="F:DNA binding"/>
    <property type="evidence" value="ECO:0007669"/>
    <property type="project" value="InterPro"/>
</dbReference>
<feature type="compositionally biased region" description="Low complexity" evidence="3">
    <location>
        <begin position="18"/>
        <end position="31"/>
    </location>
</feature>
<dbReference type="OrthoDB" id="3795727at2"/>
<keyword evidence="1" id="KW-0547">Nucleotide-binding</keyword>
<dbReference type="EMBL" id="QMIG01000007">
    <property type="protein sequence ID" value="RAW14771.1"/>
    <property type="molecule type" value="Genomic_DNA"/>
</dbReference>
<dbReference type="Gene3D" id="3.40.50.300">
    <property type="entry name" value="P-loop containing nucleotide triphosphate hydrolases"/>
    <property type="match status" value="1"/>
</dbReference>
<protein>
    <recommendedName>
        <fullName evidence="4">HTH luxR-type domain-containing protein</fullName>
    </recommendedName>
</protein>
<feature type="compositionally biased region" description="Basic and acidic residues" evidence="3">
    <location>
        <begin position="1"/>
        <end position="17"/>
    </location>
</feature>
<dbReference type="InterPro" id="IPR036388">
    <property type="entry name" value="WH-like_DNA-bd_sf"/>
</dbReference>
<dbReference type="AlphaFoldDB" id="A0A329QRX7"/>
<dbReference type="Gene3D" id="1.25.40.10">
    <property type="entry name" value="Tetratricopeptide repeat domain"/>
    <property type="match status" value="2"/>
</dbReference>
<dbReference type="InterPro" id="IPR027417">
    <property type="entry name" value="P-loop_NTPase"/>
</dbReference>
<evidence type="ECO:0000313" key="5">
    <source>
        <dbReference type="EMBL" id="RAW14771.1"/>
    </source>
</evidence>
<dbReference type="Pfam" id="PF00196">
    <property type="entry name" value="GerE"/>
    <property type="match status" value="1"/>
</dbReference>
<name>A0A329QRX7_9ACTN</name>
<dbReference type="InterPro" id="IPR000792">
    <property type="entry name" value="Tscrpt_reg_LuxR_C"/>
</dbReference>
<dbReference type="PANTHER" id="PTHR16305">
    <property type="entry name" value="TESTICULAR SOLUBLE ADENYLYL CYCLASE"/>
    <property type="match status" value="1"/>
</dbReference>
<keyword evidence="2" id="KW-0067">ATP-binding</keyword>
<dbReference type="SMART" id="SM00421">
    <property type="entry name" value="HTH_LUXR"/>
    <property type="match status" value="1"/>
</dbReference>
<feature type="domain" description="HTH luxR-type" evidence="4">
    <location>
        <begin position="930"/>
        <end position="995"/>
    </location>
</feature>
<dbReference type="Pfam" id="PF13191">
    <property type="entry name" value="AAA_16"/>
    <property type="match status" value="1"/>
</dbReference>
<dbReference type="SUPFAM" id="SSF46894">
    <property type="entry name" value="C-terminal effector domain of the bipartite response regulators"/>
    <property type="match status" value="1"/>
</dbReference>
<accession>A0A329QRX7</accession>
<gene>
    <name evidence="5" type="ORF">DPM12_09755</name>
</gene>
<proteinExistence type="predicted"/>
<dbReference type="GO" id="GO:0005524">
    <property type="term" value="F:ATP binding"/>
    <property type="evidence" value="ECO:0007669"/>
    <property type="project" value="UniProtKB-KW"/>
</dbReference>
<dbReference type="CDD" id="cd00009">
    <property type="entry name" value="AAA"/>
    <property type="match status" value="1"/>
</dbReference>
<dbReference type="InterPro" id="IPR041664">
    <property type="entry name" value="AAA_16"/>
</dbReference>
<dbReference type="InterPro" id="IPR011990">
    <property type="entry name" value="TPR-like_helical_dom_sf"/>
</dbReference>
<dbReference type="SUPFAM" id="SSF48452">
    <property type="entry name" value="TPR-like"/>
    <property type="match status" value="1"/>
</dbReference>
<dbReference type="Proteomes" id="UP000250462">
    <property type="component" value="Unassembled WGS sequence"/>
</dbReference>
<dbReference type="PROSITE" id="PS50043">
    <property type="entry name" value="HTH_LUXR_2"/>
    <property type="match status" value="1"/>
</dbReference>
<sequence length="998" mass="107639">MIRDPVAELPADRHASSHTDSSTSSYSGSMSVPGGIMGDVRIETARTPFIGREHELAQLRDVFKDARSGEPAAVLISGEAGIGKTRLVDELATEAESAGARVIRGHSVALDGEELAFAPITGMVRGLAADFGTERLVELAGPSGNALTALLPEIGGVAGEATGQGRLYEVITSLLERLAADQPLVVIVEDLQWADGATRDMLRFVVRSLIAVPVLLLMTYRDDEIGRGHPLRQFVAELDRHRRVVRLAVTRFERAHVADQLRAITGQDAEAGQIERVLERSEGVPFYVEELAFVDDHSGHQMPASLRDVLLARVEPLTERTQKLLRLMSVASSHVGHELVEAVADEDVPALERSLREAVSAGVLVVDGRGYGFRHALMREALHADLLPGEHARMHACYARTLEEQPELAPDSRADTEIAHHWYFAHDVGQAFRWSLRSAEELDRANATGGAQTMIERALELWDQVDDPASIAGTGRPELMVRASMQAYEAGEDDRAVALARAAVESCDERSDPVRAGETLGWLGRLSCKLNLPGSIELLTRARALVQSGAEPLTRATIVEWLSNNLALEWRYGDALDAVDEAERLGHVVGADHLIASARTTRATIWMDQGRKDESLAEFERARPLVAVSADTLLRFHVNLAHALGGIGEYRRAVEVAQEGKERAVVIGRGRTHGSMLAGNAAAALVQLGEWDRAEGLITRALELLPPSKNVRYLDTLRAWLSLWRGDIAAAEHAAAGLHRAVDQQAAFPQYRCHIAQLRGELAWAKGEYDAAWSHVMSVFDDARSTITAALPLLTVAASVLGAQRRSGAIAEVEEPAAWVRATTAAMSDGSPMPEWRALVDAELAGDDPDAWRAALTALEAAEGPTYLRTYARYQLGSALVTAGARDEARDALRTAASEAETLGSGLLAGWITEVGSRAGLSTTERVTPSLSTTYGLTGREREVLRLIAAGRSNREIGAGLYISAKTASVHVSNILTKLGVSGRGEAAALAHRHGLVD</sequence>
<dbReference type="GO" id="GO:0005737">
    <property type="term" value="C:cytoplasm"/>
    <property type="evidence" value="ECO:0007669"/>
    <property type="project" value="TreeGrafter"/>
</dbReference>
<dbReference type="RefSeq" id="WP_112258131.1">
    <property type="nucleotide sequence ID" value="NZ_QMIG01000007.1"/>
</dbReference>
<dbReference type="Gene3D" id="1.10.10.10">
    <property type="entry name" value="Winged helix-like DNA-binding domain superfamily/Winged helix DNA-binding domain"/>
    <property type="match status" value="1"/>
</dbReference>
<organism evidence="5 6">
    <name type="scientific">Phytoactinopolyspora halophila</name>
    <dbReference type="NCBI Taxonomy" id="1981511"/>
    <lineage>
        <taxon>Bacteria</taxon>
        <taxon>Bacillati</taxon>
        <taxon>Actinomycetota</taxon>
        <taxon>Actinomycetes</taxon>
        <taxon>Jiangellales</taxon>
        <taxon>Jiangellaceae</taxon>
        <taxon>Phytoactinopolyspora</taxon>
    </lineage>
</organism>
<dbReference type="GO" id="GO:0004016">
    <property type="term" value="F:adenylate cyclase activity"/>
    <property type="evidence" value="ECO:0007669"/>
    <property type="project" value="TreeGrafter"/>
</dbReference>
<feature type="region of interest" description="Disordered" evidence="3">
    <location>
        <begin position="1"/>
        <end position="32"/>
    </location>
</feature>
<keyword evidence="6" id="KW-1185">Reference proteome</keyword>
<evidence type="ECO:0000259" key="4">
    <source>
        <dbReference type="PROSITE" id="PS50043"/>
    </source>
</evidence>
<dbReference type="InterPro" id="IPR016032">
    <property type="entry name" value="Sig_transdc_resp-reg_C-effctor"/>
</dbReference>
<comment type="caution">
    <text evidence="5">The sequence shown here is derived from an EMBL/GenBank/DDBJ whole genome shotgun (WGS) entry which is preliminary data.</text>
</comment>
<dbReference type="CDD" id="cd06170">
    <property type="entry name" value="LuxR_C_like"/>
    <property type="match status" value="1"/>
</dbReference>
<evidence type="ECO:0000256" key="1">
    <source>
        <dbReference type="ARBA" id="ARBA00022741"/>
    </source>
</evidence>
<evidence type="ECO:0000256" key="3">
    <source>
        <dbReference type="SAM" id="MobiDB-lite"/>
    </source>
</evidence>
<evidence type="ECO:0000256" key="2">
    <source>
        <dbReference type="ARBA" id="ARBA00022840"/>
    </source>
</evidence>
<dbReference type="GO" id="GO:0006355">
    <property type="term" value="P:regulation of DNA-templated transcription"/>
    <property type="evidence" value="ECO:0007669"/>
    <property type="project" value="InterPro"/>
</dbReference>
<reference evidence="5 6" key="1">
    <citation type="submission" date="2018-06" db="EMBL/GenBank/DDBJ databases">
        <title>Phytoactinopolyspora halophila sp. nov., a novel halophilic actinomycete isolated from a saline soil in China.</title>
        <authorList>
            <person name="Tang S.-K."/>
        </authorList>
    </citation>
    <scope>NUCLEOTIDE SEQUENCE [LARGE SCALE GENOMIC DNA]</scope>
    <source>
        <strain evidence="5 6">YIM 96934</strain>
    </source>
</reference>